<feature type="compositionally biased region" description="Gly residues" evidence="1">
    <location>
        <begin position="109"/>
        <end position="120"/>
    </location>
</feature>
<keyword evidence="2" id="KW-0812">Transmembrane</keyword>
<organism evidence="3 4">
    <name type="scientific">Drechslerella stenobrocha 248</name>
    <dbReference type="NCBI Taxonomy" id="1043628"/>
    <lineage>
        <taxon>Eukaryota</taxon>
        <taxon>Fungi</taxon>
        <taxon>Dikarya</taxon>
        <taxon>Ascomycota</taxon>
        <taxon>Pezizomycotina</taxon>
        <taxon>Orbiliomycetes</taxon>
        <taxon>Orbiliales</taxon>
        <taxon>Orbiliaceae</taxon>
        <taxon>Drechslerella</taxon>
    </lineage>
</organism>
<evidence type="ECO:0000256" key="1">
    <source>
        <dbReference type="SAM" id="MobiDB-lite"/>
    </source>
</evidence>
<dbReference type="HOGENOM" id="CLU_2049660_0_0_1"/>
<sequence>MTVQPQPSQPQPSQPQTASPVRASTDAQSLDLEKSYTLSGYSDSSTIRVPFSTRKPSRKLFFTVLIFGNILFIALVVGLAVGLTTQLHNSSTSAPKPGSSDTAMTGNHQNGGGAGPNRHS</sequence>
<reference evidence="3 4" key="1">
    <citation type="submission" date="2013-05" db="EMBL/GenBank/DDBJ databases">
        <title>Drechslerella stenobrocha genome reveals carnivorous origination and mechanical trapping mechanism of predatory fungi.</title>
        <authorList>
            <person name="Liu X."/>
            <person name="Zhang W."/>
            <person name="Liu K."/>
        </authorList>
    </citation>
    <scope>NUCLEOTIDE SEQUENCE [LARGE SCALE GENOMIC DNA]</scope>
    <source>
        <strain evidence="3 4">248</strain>
    </source>
</reference>
<feature type="region of interest" description="Disordered" evidence="1">
    <location>
        <begin position="1"/>
        <end position="29"/>
    </location>
</feature>
<dbReference type="Proteomes" id="UP000024837">
    <property type="component" value="Unassembled WGS sequence"/>
</dbReference>
<evidence type="ECO:0000313" key="3">
    <source>
        <dbReference type="EMBL" id="EWC47521.1"/>
    </source>
</evidence>
<dbReference type="AlphaFoldDB" id="W7HTQ8"/>
<name>W7HTQ8_9PEZI</name>
<dbReference type="EMBL" id="KI966410">
    <property type="protein sequence ID" value="EWC47521.1"/>
    <property type="molecule type" value="Genomic_DNA"/>
</dbReference>
<feature type="region of interest" description="Disordered" evidence="1">
    <location>
        <begin position="87"/>
        <end position="120"/>
    </location>
</feature>
<dbReference type="OrthoDB" id="5425978at2759"/>
<keyword evidence="2" id="KW-0472">Membrane</keyword>
<gene>
    <name evidence="3" type="ORF">DRE_00489</name>
</gene>
<keyword evidence="2" id="KW-1133">Transmembrane helix</keyword>
<accession>W7HTQ8</accession>
<evidence type="ECO:0000313" key="4">
    <source>
        <dbReference type="Proteomes" id="UP000024837"/>
    </source>
</evidence>
<evidence type="ECO:0000256" key="2">
    <source>
        <dbReference type="SAM" id="Phobius"/>
    </source>
</evidence>
<keyword evidence="4" id="KW-1185">Reference proteome</keyword>
<feature type="transmembrane region" description="Helical" evidence="2">
    <location>
        <begin position="60"/>
        <end position="83"/>
    </location>
</feature>
<protein>
    <submittedName>
        <fullName evidence="3">Uncharacterized protein</fullName>
    </submittedName>
</protein>
<feature type="compositionally biased region" description="Polar residues" evidence="1">
    <location>
        <begin position="87"/>
        <end position="108"/>
    </location>
</feature>
<proteinExistence type="predicted"/>